<evidence type="ECO:0000313" key="2">
    <source>
        <dbReference type="Proteomes" id="UP000295375"/>
    </source>
</evidence>
<protein>
    <recommendedName>
        <fullName evidence="3">SpoIIAA-like protein</fullName>
    </recommendedName>
</protein>
<dbReference type="Proteomes" id="UP000295375">
    <property type="component" value="Unassembled WGS sequence"/>
</dbReference>
<accession>A0A4R6UYE9</accession>
<evidence type="ECO:0008006" key="3">
    <source>
        <dbReference type="Google" id="ProtNLM"/>
    </source>
</evidence>
<dbReference type="EMBL" id="SNYM01000006">
    <property type="protein sequence ID" value="TDQ48654.1"/>
    <property type="molecule type" value="Genomic_DNA"/>
</dbReference>
<dbReference type="RefSeq" id="WP_133589810.1">
    <property type="nucleotide sequence ID" value="NZ_CP037953.1"/>
</dbReference>
<name>A0A4R6UYE9_9GAMM</name>
<reference evidence="1 2" key="1">
    <citation type="submission" date="2019-03" db="EMBL/GenBank/DDBJ databases">
        <title>Genomic Encyclopedia of Type Strains, Phase IV (KMG-IV): sequencing the most valuable type-strain genomes for metagenomic binning, comparative biology and taxonomic classification.</title>
        <authorList>
            <person name="Goeker M."/>
        </authorList>
    </citation>
    <scope>NUCLEOTIDE SEQUENCE [LARGE SCALE GENOMIC DNA]</scope>
    <source>
        <strain evidence="1 2">DSM 103792</strain>
    </source>
</reference>
<evidence type="ECO:0000313" key="1">
    <source>
        <dbReference type="EMBL" id="TDQ48654.1"/>
    </source>
</evidence>
<dbReference type="AlphaFoldDB" id="A0A4R6UYE9"/>
<comment type="caution">
    <text evidence="1">The sequence shown here is derived from an EMBL/GenBank/DDBJ whole genome shotgun (WGS) entry which is preliminary data.</text>
</comment>
<sequence length="128" mass="14908">MEQDDLPFATILQHKPDLAELIVNDRVELDGDKVARVHHYLLQHFQLPIRLLVNRQHRFLFNYEGQQRFAAMPEIIATAFWAEHPLTELSCQVWLATPRPLPWNARVFSERQQALQWLSEGEALKAAG</sequence>
<gene>
    <name evidence="1" type="ORF">EV696_10694</name>
</gene>
<dbReference type="OrthoDB" id="1443546at2"/>
<organism evidence="1 2">
    <name type="scientific">Permianibacter aggregans</name>
    <dbReference type="NCBI Taxonomy" id="1510150"/>
    <lineage>
        <taxon>Bacteria</taxon>
        <taxon>Pseudomonadati</taxon>
        <taxon>Pseudomonadota</taxon>
        <taxon>Gammaproteobacteria</taxon>
        <taxon>Pseudomonadales</taxon>
        <taxon>Pseudomonadaceae</taxon>
        <taxon>Permianibacter</taxon>
    </lineage>
</organism>
<proteinExistence type="predicted"/>
<keyword evidence="2" id="KW-1185">Reference proteome</keyword>